<evidence type="ECO:0000313" key="1">
    <source>
        <dbReference type="EMBL" id="THH36297.1"/>
    </source>
</evidence>
<gene>
    <name evidence="1" type="ORF">E4021_15415</name>
</gene>
<name>A0A4S4NCS8_9BACT</name>
<dbReference type="AlphaFoldDB" id="A0A4S4NCS8"/>
<protein>
    <submittedName>
        <fullName evidence="1">DUF5063 domain-containing protein</fullName>
    </submittedName>
</protein>
<organism evidence="1 2">
    <name type="scientific">Neolewinella litorea</name>
    <dbReference type="NCBI Taxonomy" id="2562452"/>
    <lineage>
        <taxon>Bacteria</taxon>
        <taxon>Pseudomonadati</taxon>
        <taxon>Bacteroidota</taxon>
        <taxon>Saprospiria</taxon>
        <taxon>Saprospirales</taxon>
        <taxon>Lewinellaceae</taxon>
        <taxon>Neolewinella</taxon>
    </lineage>
</organism>
<dbReference type="Gene3D" id="1.20.120.1550">
    <property type="entry name" value="Protein of unknown function DUF5063"/>
    <property type="match status" value="1"/>
</dbReference>
<sequence length="152" mass="18332">MEELIEIINEIIKYGLNPNIEIEDKEKDLEINLVKLYSKYFQIDYVFDENEYEDFNKKKIYPNVIESVKSNFKDFGWYHSILNLEEILKQPETGTGDAIDDLSDIIYDLLEIKWRSENNSENDAWWFFELMFYSHTQQHLINLLNYLKNKNG</sequence>
<dbReference type="Proteomes" id="UP000308528">
    <property type="component" value="Unassembled WGS sequence"/>
</dbReference>
<reference evidence="1 2" key="1">
    <citation type="submission" date="2019-04" db="EMBL/GenBank/DDBJ databases">
        <title>Lewinella litorea sp. nov., isolated from a marine sand.</title>
        <authorList>
            <person name="Yoon J.-H."/>
        </authorList>
    </citation>
    <scope>NUCLEOTIDE SEQUENCE [LARGE SCALE GENOMIC DNA]</scope>
    <source>
        <strain evidence="1 2">HSMS-39</strain>
    </source>
</reference>
<dbReference type="InterPro" id="IPR038312">
    <property type="entry name" value="DUF5063_sf"/>
</dbReference>
<comment type="caution">
    <text evidence="1">The sequence shown here is derived from an EMBL/GenBank/DDBJ whole genome shotgun (WGS) entry which is preliminary data.</text>
</comment>
<dbReference type="RefSeq" id="WP_136460276.1">
    <property type="nucleotide sequence ID" value="NZ_SRSF01000010.1"/>
</dbReference>
<evidence type="ECO:0000313" key="2">
    <source>
        <dbReference type="Proteomes" id="UP000308528"/>
    </source>
</evidence>
<dbReference type="OrthoDB" id="982068at2"/>
<keyword evidence="2" id="KW-1185">Reference proteome</keyword>
<dbReference type="EMBL" id="SRSF01000010">
    <property type="protein sequence ID" value="THH36297.1"/>
    <property type="molecule type" value="Genomic_DNA"/>
</dbReference>
<proteinExistence type="predicted"/>
<accession>A0A4S4NCS8</accession>